<dbReference type="SUPFAM" id="SSF47413">
    <property type="entry name" value="lambda repressor-like DNA-binding domains"/>
    <property type="match status" value="1"/>
</dbReference>
<accession>A0ABT0HR10</accession>
<dbReference type="Pfam" id="PF01381">
    <property type="entry name" value="HTH_3"/>
    <property type="match status" value="1"/>
</dbReference>
<proteinExistence type="predicted"/>
<dbReference type="EMBL" id="JALPRF010000003">
    <property type="protein sequence ID" value="MCK8494612.1"/>
    <property type="molecule type" value="Genomic_DNA"/>
</dbReference>
<dbReference type="PROSITE" id="PS50943">
    <property type="entry name" value="HTH_CROC1"/>
    <property type="match status" value="1"/>
</dbReference>
<dbReference type="Proteomes" id="UP001202180">
    <property type="component" value="Unassembled WGS sequence"/>
</dbReference>
<dbReference type="Gene3D" id="1.10.260.40">
    <property type="entry name" value="lambda repressor-like DNA-binding domains"/>
    <property type="match status" value="1"/>
</dbReference>
<dbReference type="PANTHER" id="PTHR46558:SF4">
    <property type="entry name" value="DNA-BIDING PHAGE PROTEIN"/>
    <property type="match status" value="1"/>
</dbReference>
<organism evidence="3 4">
    <name type="scientific">Spirosoma liriopis</name>
    <dbReference type="NCBI Taxonomy" id="2937440"/>
    <lineage>
        <taxon>Bacteria</taxon>
        <taxon>Pseudomonadati</taxon>
        <taxon>Bacteroidota</taxon>
        <taxon>Cytophagia</taxon>
        <taxon>Cytophagales</taxon>
        <taxon>Cytophagaceae</taxon>
        <taxon>Spirosoma</taxon>
    </lineage>
</organism>
<evidence type="ECO:0000256" key="1">
    <source>
        <dbReference type="ARBA" id="ARBA00023125"/>
    </source>
</evidence>
<dbReference type="PANTHER" id="PTHR46558">
    <property type="entry name" value="TRACRIPTIONAL REGULATORY PROTEIN-RELATED-RELATED"/>
    <property type="match status" value="1"/>
</dbReference>
<gene>
    <name evidence="3" type="ORF">M0L20_22280</name>
</gene>
<dbReference type="InterPro" id="IPR001387">
    <property type="entry name" value="Cro/C1-type_HTH"/>
</dbReference>
<keyword evidence="4" id="KW-1185">Reference proteome</keyword>
<comment type="caution">
    <text evidence="3">The sequence shown here is derived from an EMBL/GenBank/DDBJ whole genome shotgun (WGS) entry which is preliminary data.</text>
</comment>
<dbReference type="RefSeq" id="WP_248479120.1">
    <property type="nucleotide sequence ID" value="NZ_JALPRF010000003.1"/>
</dbReference>
<evidence type="ECO:0000313" key="4">
    <source>
        <dbReference type="Proteomes" id="UP001202180"/>
    </source>
</evidence>
<evidence type="ECO:0000313" key="3">
    <source>
        <dbReference type="EMBL" id="MCK8494612.1"/>
    </source>
</evidence>
<reference evidence="3 4" key="1">
    <citation type="submission" date="2022-04" db="EMBL/GenBank/DDBJ databases">
        <title>Spirosoma sp. strain RP8 genome sequencing and assembly.</title>
        <authorList>
            <person name="Jung Y."/>
        </authorList>
    </citation>
    <scope>NUCLEOTIDE SEQUENCE [LARGE SCALE GENOMIC DNA]</scope>
    <source>
        <strain evidence="3 4">RP8</strain>
    </source>
</reference>
<feature type="domain" description="HTH cro/C1-type" evidence="2">
    <location>
        <begin position="12"/>
        <end position="66"/>
    </location>
</feature>
<keyword evidence="1" id="KW-0238">DNA-binding</keyword>
<name>A0ABT0HR10_9BACT</name>
<dbReference type="SMART" id="SM00530">
    <property type="entry name" value="HTH_XRE"/>
    <property type="match status" value="1"/>
</dbReference>
<dbReference type="CDD" id="cd00093">
    <property type="entry name" value="HTH_XRE"/>
    <property type="match status" value="1"/>
</dbReference>
<protein>
    <submittedName>
        <fullName evidence="3">Helix-turn-helix domain-containing protein</fullName>
    </submittedName>
</protein>
<sequence length="69" mass="7754">MSEIKQIVGQQIKQARLKAGLTQQELAEKLEISQTTVNKYETGRQNFTIETIQKIATALNANIIINIEP</sequence>
<dbReference type="InterPro" id="IPR010982">
    <property type="entry name" value="Lambda_DNA-bd_dom_sf"/>
</dbReference>
<evidence type="ECO:0000259" key="2">
    <source>
        <dbReference type="PROSITE" id="PS50943"/>
    </source>
</evidence>